<evidence type="ECO:0000313" key="3">
    <source>
        <dbReference type="EMBL" id="KAF2893877.1"/>
    </source>
</evidence>
<dbReference type="PRINTS" id="PR00449">
    <property type="entry name" value="RASTRNSFRMNG"/>
</dbReference>
<reference evidence="3" key="1">
    <citation type="submission" date="2019-08" db="EMBL/GenBank/DDBJ databases">
        <title>The genome of the North American firefly Photinus pyralis.</title>
        <authorList>
            <consortium name="Photinus pyralis genome working group"/>
            <person name="Fallon T.R."/>
            <person name="Sander Lower S.E."/>
            <person name="Weng J.-K."/>
        </authorList>
    </citation>
    <scope>NUCLEOTIDE SEQUENCE</scope>
    <source>
        <strain evidence="3">TRF0915ILg1</strain>
        <tissue evidence="3">Whole body</tissue>
    </source>
</reference>
<protein>
    <submittedName>
        <fullName evidence="3">Uncharacterized protein</fullName>
    </submittedName>
</protein>
<comment type="similarity">
    <text evidence="1">Belongs to the small GTPase superfamily. Rab family.</text>
</comment>
<evidence type="ECO:0000313" key="4">
    <source>
        <dbReference type="Proteomes" id="UP000801492"/>
    </source>
</evidence>
<dbReference type="PROSITE" id="PS51421">
    <property type="entry name" value="RAS"/>
    <property type="match status" value="1"/>
</dbReference>
<dbReference type="AlphaFoldDB" id="A0A8K0G9P4"/>
<dbReference type="FunFam" id="3.40.50.300:FF:000808">
    <property type="entry name" value="Small GTP-binding protein, putative"/>
    <property type="match status" value="1"/>
</dbReference>
<evidence type="ECO:0000256" key="2">
    <source>
        <dbReference type="ARBA" id="ARBA00022741"/>
    </source>
</evidence>
<dbReference type="InterPro" id="IPR027417">
    <property type="entry name" value="P-loop_NTPase"/>
</dbReference>
<organism evidence="3 4">
    <name type="scientific">Ignelater luminosus</name>
    <name type="common">Cucubano</name>
    <name type="synonym">Pyrophorus luminosus</name>
    <dbReference type="NCBI Taxonomy" id="2038154"/>
    <lineage>
        <taxon>Eukaryota</taxon>
        <taxon>Metazoa</taxon>
        <taxon>Ecdysozoa</taxon>
        <taxon>Arthropoda</taxon>
        <taxon>Hexapoda</taxon>
        <taxon>Insecta</taxon>
        <taxon>Pterygota</taxon>
        <taxon>Neoptera</taxon>
        <taxon>Endopterygota</taxon>
        <taxon>Coleoptera</taxon>
        <taxon>Polyphaga</taxon>
        <taxon>Elateriformia</taxon>
        <taxon>Elateroidea</taxon>
        <taxon>Elateridae</taxon>
        <taxon>Agrypninae</taxon>
        <taxon>Pyrophorini</taxon>
        <taxon>Ignelater</taxon>
    </lineage>
</organism>
<dbReference type="InterPro" id="IPR005225">
    <property type="entry name" value="Small_GTP-bd"/>
</dbReference>
<dbReference type="Gene3D" id="3.40.50.300">
    <property type="entry name" value="P-loop containing nucleotide triphosphate hydrolases"/>
    <property type="match status" value="1"/>
</dbReference>
<dbReference type="InterPro" id="IPR001806">
    <property type="entry name" value="Small_GTPase"/>
</dbReference>
<dbReference type="SMART" id="SM00175">
    <property type="entry name" value="RAB"/>
    <property type="match status" value="1"/>
</dbReference>
<name>A0A8K0G9P4_IGNLU</name>
<dbReference type="Proteomes" id="UP000801492">
    <property type="component" value="Unassembled WGS sequence"/>
</dbReference>
<accession>A0A8K0G9P4</accession>
<dbReference type="EMBL" id="VTPC01007574">
    <property type="protein sequence ID" value="KAF2893877.1"/>
    <property type="molecule type" value="Genomic_DNA"/>
</dbReference>
<dbReference type="Pfam" id="PF00071">
    <property type="entry name" value="Ras"/>
    <property type="match status" value="1"/>
</dbReference>
<dbReference type="SUPFAM" id="SSF52540">
    <property type="entry name" value="P-loop containing nucleoside triphosphate hydrolases"/>
    <property type="match status" value="1"/>
</dbReference>
<gene>
    <name evidence="3" type="ORF">ILUMI_12295</name>
</gene>
<dbReference type="PROSITE" id="PS51420">
    <property type="entry name" value="RHO"/>
    <property type="match status" value="1"/>
</dbReference>
<proteinExistence type="inferred from homology"/>
<dbReference type="GO" id="GO:0003924">
    <property type="term" value="F:GTPase activity"/>
    <property type="evidence" value="ECO:0007669"/>
    <property type="project" value="InterPro"/>
</dbReference>
<dbReference type="SMART" id="SM00176">
    <property type="entry name" value="RAN"/>
    <property type="match status" value="1"/>
</dbReference>
<dbReference type="GO" id="GO:0005525">
    <property type="term" value="F:GTP binding"/>
    <property type="evidence" value="ECO:0007669"/>
    <property type="project" value="InterPro"/>
</dbReference>
<keyword evidence="2" id="KW-0547">Nucleotide-binding</keyword>
<dbReference type="SMART" id="SM00174">
    <property type="entry name" value="RHO"/>
    <property type="match status" value="1"/>
</dbReference>
<dbReference type="PANTHER" id="PTHR47978">
    <property type="match status" value="1"/>
</dbReference>
<sequence>MENVLSGKVVILGDQGVGKTSLILRYLEKEFDRHISPTIGASYFSCSVAIKNVIVKLQVWDTAGQERFKAMTPMFYRNANIAFLAFDITRPETFQNIQNWVTELNGNIHTHVIMIIIGNKSDLSNDRKVPREEAIRYSNGIGATYYECSSLKNLGVDRIFESAAIKLLKHLDPYFNNYIDCENSIDAPSCSLSATDVGNVVVLGRSKDNIAHGTTVSNKCC</sequence>
<dbReference type="OrthoDB" id="63533at2759"/>
<keyword evidence="4" id="KW-1185">Reference proteome</keyword>
<dbReference type="PROSITE" id="PS51419">
    <property type="entry name" value="RAB"/>
    <property type="match status" value="1"/>
</dbReference>
<dbReference type="CDD" id="cd00154">
    <property type="entry name" value="Rab"/>
    <property type="match status" value="1"/>
</dbReference>
<dbReference type="SMART" id="SM00173">
    <property type="entry name" value="RAS"/>
    <property type="match status" value="1"/>
</dbReference>
<evidence type="ECO:0000256" key="1">
    <source>
        <dbReference type="ARBA" id="ARBA00006270"/>
    </source>
</evidence>
<comment type="caution">
    <text evidence="3">The sequence shown here is derived from an EMBL/GenBank/DDBJ whole genome shotgun (WGS) entry which is preliminary data.</text>
</comment>
<dbReference type="NCBIfam" id="TIGR00231">
    <property type="entry name" value="small_GTP"/>
    <property type="match status" value="1"/>
</dbReference>